<dbReference type="CDD" id="cd06193">
    <property type="entry name" value="siderophore_interacting"/>
    <property type="match status" value="1"/>
</dbReference>
<dbReference type="InterPro" id="IPR017938">
    <property type="entry name" value="Riboflavin_synthase-like_b-brl"/>
</dbReference>
<evidence type="ECO:0000259" key="2">
    <source>
        <dbReference type="PROSITE" id="PS51384"/>
    </source>
</evidence>
<gene>
    <name evidence="3" type="ORF">GCM10011390_36610</name>
</gene>
<organism evidence="3 4">
    <name type="scientific">Aureimonas endophytica</name>
    <dbReference type="NCBI Taxonomy" id="2027858"/>
    <lineage>
        <taxon>Bacteria</taxon>
        <taxon>Pseudomonadati</taxon>
        <taxon>Pseudomonadota</taxon>
        <taxon>Alphaproteobacteria</taxon>
        <taxon>Hyphomicrobiales</taxon>
        <taxon>Aurantimonadaceae</taxon>
        <taxon>Aureimonas</taxon>
    </lineage>
</organism>
<accession>A0A917EA58</accession>
<dbReference type="InterPro" id="IPR013113">
    <property type="entry name" value="SIP_FAD-bd"/>
</dbReference>
<evidence type="ECO:0000313" key="4">
    <source>
        <dbReference type="Proteomes" id="UP000644699"/>
    </source>
</evidence>
<dbReference type="InterPro" id="IPR014543">
    <property type="entry name" value="UCP028291"/>
</dbReference>
<dbReference type="Gene3D" id="2.40.30.10">
    <property type="entry name" value="Translation factors"/>
    <property type="match status" value="1"/>
</dbReference>
<dbReference type="AlphaFoldDB" id="A0A917EA58"/>
<proteinExistence type="inferred from homology"/>
<dbReference type="Pfam" id="PF09981">
    <property type="entry name" value="DUF2218"/>
    <property type="match status" value="1"/>
</dbReference>
<keyword evidence="4" id="KW-1185">Reference proteome</keyword>
<comment type="caution">
    <text evidence="3">The sequence shown here is derived from an EMBL/GenBank/DDBJ whole genome shotgun (WGS) entry which is preliminary data.</text>
</comment>
<reference evidence="3" key="2">
    <citation type="submission" date="2020-09" db="EMBL/GenBank/DDBJ databases">
        <authorList>
            <person name="Sun Q."/>
            <person name="Zhou Y."/>
        </authorList>
    </citation>
    <scope>NUCLEOTIDE SEQUENCE</scope>
    <source>
        <strain evidence="3">CGMCC 1.15367</strain>
    </source>
</reference>
<dbReference type="RefSeq" id="WP_244639568.1">
    <property type="nucleotide sequence ID" value="NZ_BMIQ01000006.1"/>
</dbReference>
<protein>
    <submittedName>
        <fullName evidence="3">NADPH-dependent ferric siderophore reductase</fullName>
    </submittedName>
</protein>
<dbReference type="PROSITE" id="PS51384">
    <property type="entry name" value="FAD_FR"/>
    <property type="match status" value="1"/>
</dbReference>
<reference evidence="3" key="1">
    <citation type="journal article" date="2014" name="Int. J. Syst. Evol. Microbiol.">
        <title>Complete genome sequence of Corynebacterium casei LMG S-19264T (=DSM 44701T), isolated from a smear-ripened cheese.</title>
        <authorList>
            <consortium name="US DOE Joint Genome Institute (JGI-PGF)"/>
            <person name="Walter F."/>
            <person name="Albersmeier A."/>
            <person name="Kalinowski J."/>
            <person name="Ruckert C."/>
        </authorList>
    </citation>
    <scope>NUCLEOTIDE SEQUENCE</scope>
    <source>
        <strain evidence="3">CGMCC 1.15367</strain>
    </source>
</reference>
<dbReference type="InterPro" id="IPR007037">
    <property type="entry name" value="SIP_rossman_dom"/>
</dbReference>
<dbReference type="PANTHER" id="PTHR30157">
    <property type="entry name" value="FERRIC REDUCTASE, NADPH-DEPENDENT"/>
    <property type="match status" value="1"/>
</dbReference>
<dbReference type="Gene3D" id="3.30.310.50">
    <property type="entry name" value="Alpha-D-phosphohexomutase, C-terminal domain"/>
    <property type="match status" value="1"/>
</dbReference>
<sequence length="369" mass="39403">MVSAAMAGAPRLKAEALLAYAEAPALMDRLCDHFVEHASVSRDGASAHLSTDYGEAAMRAAPDRLHVTVEAGDETSLAYMKMAVAEHVIEFARPAPSIAWTGDGCEARVPPFFREMRVAAARQVTPHMRRVTLVGSDLDRFAHGGLHLRLLLPPKDRPAPKWPELGPDGRLAMPEGEDALASRVYTIRRIDVAAGEIDVDMVLHEGEGMPGSDFAASARPGDVVGITGPGGGDIPTARRLVLLGDETALPAIARILAEIGPDREARAFIEIAGASERQALPSPASVAVEWLARGGAAPGTTDLLLDAARAAVGPGDGEVFVWAAAEFAAFRAIRAYLRKELGRSRQDHLVMSYWRRGVCGDGSRDTRER</sequence>
<dbReference type="InterPro" id="IPR017927">
    <property type="entry name" value="FAD-bd_FR_type"/>
</dbReference>
<feature type="domain" description="FAD-binding FR-type" evidence="2">
    <location>
        <begin position="111"/>
        <end position="236"/>
    </location>
</feature>
<evidence type="ECO:0000256" key="1">
    <source>
        <dbReference type="ARBA" id="ARBA00035644"/>
    </source>
</evidence>
<dbReference type="Gene3D" id="3.40.50.80">
    <property type="entry name" value="Nucleotide-binding domain of ferredoxin-NADP reductase (FNR) module"/>
    <property type="match status" value="1"/>
</dbReference>
<evidence type="ECO:0000313" key="3">
    <source>
        <dbReference type="EMBL" id="GGE14112.1"/>
    </source>
</evidence>
<dbReference type="EMBL" id="BMIQ01000006">
    <property type="protein sequence ID" value="GGE14112.1"/>
    <property type="molecule type" value="Genomic_DNA"/>
</dbReference>
<dbReference type="SUPFAM" id="SSF63380">
    <property type="entry name" value="Riboflavin synthase domain-like"/>
    <property type="match status" value="1"/>
</dbReference>
<dbReference type="InterPro" id="IPR039261">
    <property type="entry name" value="FNR_nucleotide-bd"/>
</dbReference>
<dbReference type="PANTHER" id="PTHR30157:SF0">
    <property type="entry name" value="NADPH-DEPENDENT FERRIC-CHELATE REDUCTASE"/>
    <property type="match status" value="1"/>
</dbReference>
<dbReference type="Pfam" id="PF08021">
    <property type="entry name" value="FAD_binding_9"/>
    <property type="match status" value="1"/>
</dbReference>
<dbReference type="Proteomes" id="UP000644699">
    <property type="component" value="Unassembled WGS sequence"/>
</dbReference>
<comment type="similarity">
    <text evidence="1">Belongs to the SIP oxidoreductase family.</text>
</comment>
<dbReference type="InterPro" id="IPR039374">
    <property type="entry name" value="SIP_fam"/>
</dbReference>
<dbReference type="GO" id="GO:0016491">
    <property type="term" value="F:oxidoreductase activity"/>
    <property type="evidence" value="ECO:0007669"/>
    <property type="project" value="InterPro"/>
</dbReference>
<name>A0A917EA58_9HYPH</name>
<dbReference type="Pfam" id="PF04954">
    <property type="entry name" value="SIP"/>
    <property type="match status" value="1"/>
</dbReference>